<dbReference type="SUPFAM" id="SSF52540">
    <property type="entry name" value="P-loop containing nucleoside triphosphate hydrolases"/>
    <property type="match status" value="1"/>
</dbReference>
<keyword evidence="2 4" id="KW-0067">ATP-binding</keyword>
<dbReference type="NCBIfam" id="TIGR03415">
    <property type="entry name" value="ABC_choXWV_ATP"/>
    <property type="match status" value="1"/>
</dbReference>
<evidence type="ECO:0000313" key="5">
    <source>
        <dbReference type="Proteomes" id="UP000198977"/>
    </source>
</evidence>
<dbReference type="PANTHER" id="PTHR43869">
    <property type="entry name" value="GLYCINE BETAINE/PROLINE BETAINE TRANSPORT SYSTEM ATP-BINDING PROTEIN PROV"/>
    <property type="match status" value="1"/>
</dbReference>
<organism evidence="4 5">
    <name type="scientific">Sulfitobacter brevis</name>
    <dbReference type="NCBI Taxonomy" id="74348"/>
    <lineage>
        <taxon>Bacteria</taxon>
        <taxon>Pseudomonadati</taxon>
        <taxon>Pseudomonadota</taxon>
        <taxon>Alphaproteobacteria</taxon>
        <taxon>Rhodobacterales</taxon>
        <taxon>Roseobacteraceae</taxon>
        <taxon>Sulfitobacter</taxon>
    </lineage>
</organism>
<dbReference type="OrthoDB" id="9802264at2"/>
<keyword evidence="1" id="KW-0547">Nucleotide-binding</keyword>
<sequence length="346" mass="37719">MSDTMVQFDNVNIVFGKRPAEALPLMDEGLSRAEIQERTGQVLGVHNCSLDVKNGEILVLMGLSGSGKSTLLRAVNGLNPVVRGKVKVNSGDGMVDVVGASARALRRLRIERVAMVFQQFGLLPWRTVIDNVAYGLEVAGVAAPERYARARAQLDLVNLSEWTDHKVDELSGGMQQRVGLARAFATDAPILLMDEPFSALDPLIRNKLQDELLELQKKLGRTIIFVSHDLDEALKIGTRIAIMEGGRIIQCAEPQDIVLNPATPYVAEFVAHMNPLNVLRAIEIMIPPNQQIAADARTIPDITPLRDIIAMLLDDLSDIVVTGKNGPVGLIDTKAALSCLLRTQQI</sequence>
<accession>A0A1I2EZX0</accession>
<dbReference type="PROSITE" id="PS00211">
    <property type="entry name" value="ABC_TRANSPORTER_1"/>
    <property type="match status" value="1"/>
</dbReference>
<feature type="domain" description="ABC transporter" evidence="3">
    <location>
        <begin position="25"/>
        <end position="270"/>
    </location>
</feature>
<protein>
    <submittedName>
        <fullName evidence="4">Glycine betaine/proline transport system ATP-binding protein</fullName>
    </submittedName>
</protein>
<dbReference type="Gene3D" id="3.40.50.300">
    <property type="entry name" value="P-loop containing nucleotide triphosphate hydrolases"/>
    <property type="match status" value="1"/>
</dbReference>
<reference evidence="4 5" key="1">
    <citation type="submission" date="2016-10" db="EMBL/GenBank/DDBJ databases">
        <authorList>
            <person name="de Groot N.N."/>
        </authorList>
    </citation>
    <scope>NUCLEOTIDE SEQUENCE [LARGE SCALE GENOMIC DNA]</scope>
    <source>
        <strain evidence="4 5">DSM 11443</strain>
    </source>
</reference>
<dbReference type="Proteomes" id="UP000198977">
    <property type="component" value="Unassembled WGS sequence"/>
</dbReference>
<dbReference type="InterPro" id="IPR022473">
    <property type="entry name" value="ABC_trnsptr_Choline_ATP-bd"/>
</dbReference>
<dbReference type="InterPro" id="IPR027417">
    <property type="entry name" value="P-loop_NTPase"/>
</dbReference>
<dbReference type="STRING" id="74348.SAMN04488523_11421"/>
<dbReference type="PANTHER" id="PTHR43869:SF1">
    <property type="entry name" value="GLYCINE BETAINE_PROLINE BETAINE TRANSPORT SYSTEM ATP-BINDING PROTEIN PROV"/>
    <property type="match status" value="1"/>
</dbReference>
<dbReference type="GO" id="GO:0016887">
    <property type="term" value="F:ATP hydrolysis activity"/>
    <property type="evidence" value="ECO:0007669"/>
    <property type="project" value="InterPro"/>
</dbReference>
<dbReference type="AlphaFoldDB" id="A0A1I2EZX0"/>
<dbReference type="GO" id="GO:0055052">
    <property type="term" value="C:ATP-binding cassette (ABC) transporter complex, substrate-binding subunit-containing"/>
    <property type="evidence" value="ECO:0007669"/>
    <property type="project" value="InterPro"/>
</dbReference>
<evidence type="ECO:0000259" key="3">
    <source>
        <dbReference type="PROSITE" id="PS50893"/>
    </source>
</evidence>
<dbReference type="RefSeq" id="WP_093924990.1">
    <property type="nucleotide sequence ID" value="NZ_FOMW01000014.1"/>
</dbReference>
<dbReference type="GO" id="GO:0005524">
    <property type="term" value="F:ATP binding"/>
    <property type="evidence" value="ECO:0007669"/>
    <property type="project" value="UniProtKB-KW"/>
</dbReference>
<dbReference type="PROSITE" id="PS50893">
    <property type="entry name" value="ABC_TRANSPORTER_2"/>
    <property type="match status" value="1"/>
</dbReference>
<name>A0A1I2EZX0_9RHOB</name>
<dbReference type="InterPro" id="IPR051921">
    <property type="entry name" value="ABC_osmolyte_uptake_ATP-bind"/>
</dbReference>
<evidence type="ECO:0000256" key="1">
    <source>
        <dbReference type="ARBA" id="ARBA00022741"/>
    </source>
</evidence>
<dbReference type="EMBL" id="FOMW01000014">
    <property type="protein sequence ID" value="SFE98435.1"/>
    <property type="molecule type" value="Genomic_DNA"/>
</dbReference>
<gene>
    <name evidence="4" type="ORF">SAMN04488523_11421</name>
</gene>
<evidence type="ECO:0000256" key="2">
    <source>
        <dbReference type="ARBA" id="ARBA00022840"/>
    </source>
</evidence>
<dbReference type="InterPro" id="IPR003439">
    <property type="entry name" value="ABC_transporter-like_ATP-bd"/>
</dbReference>
<dbReference type="Pfam" id="PF00005">
    <property type="entry name" value="ABC_tran"/>
    <property type="match status" value="1"/>
</dbReference>
<dbReference type="SMART" id="SM00382">
    <property type="entry name" value="AAA"/>
    <property type="match status" value="1"/>
</dbReference>
<evidence type="ECO:0000313" key="4">
    <source>
        <dbReference type="EMBL" id="SFE98435.1"/>
    </source>
</evidence>
<keyword evidence="5" id="KW-1185">Reference proteome</keyword>
<dbReference type="InterPro" id="IPR003593">
    <property type="entry name" value="AAA+_ATPase"/>
</dbReference>
<dbReference type="GO" id="GO:0015220">
    <property type="term" value="F:choline transmembrane transporter activity"/>
    <property type="evidence" value="ECO:0007669"/>
    <property type="project" value="InterPro"/>
</dbReference>
<dbReference type="InterPro" id="IPR017871">
    <property type="entry name" value="ABC_transporter-like_CS"/>
</dbReference>
<proteinExistence type="predicted"/>